<proteinExistence type="predicted"/>
<dbReference type="PANTHER" id="PTHR26312:SF123">
    <property type="entry name" value="TETRATRICOPEPTIDE REPEAT (TPR)-LIKE SUPERFAMILY PROTEIN"/>
    <property type="match status" value="1"/>
</dbReference>
<dbReference type="InterPro" id="IPR057352">
    <property type="entry name" value="TPR_TmcB/C"/>
</dbReference>
<dbReference type="Pfam" id="PF25474">
    <property type="entry name" value="TPR_TmcB"/>
    <property type="match status" value="1"/>
</dbReference>
<protein>
    <submittedName>
        <fullName evidence="4">Uncharacterized protein LOC111023531</fullName>
    </submittedName>
</protein>
<dbReference type="InterPro" id="IPR011990">
    <property type="entry name" value="TPR-like_helical_dom_sf"/>
</dbReference>
<dbReference type="AlphaFoldDB" id="A0A6J1DU99"/>
<reference evidence="4" key="1">
    <citation type="submission" date="2025-08" db="UniProtKB">
        <authorList>
            <consortium name="RefSeq"/>
        </authorList>
    </citation>
    <scope>IDENTIFICATION</scope>
    <source>
        <strain evidence="4">OHB3-1</strain>
    </source>
</reference>
<dbReference type="KEGG" id="mcha:111023531"/>
<evidence type="ECO:0000259" key="2">
    <source>
        <dbReference type="Pfam" id="PF25474"/>
    </source>
</evidence>
<accession>A0A6J1DU99</accession>
<evidence type="ECO:0000256" key="1">
    <source>
        <dbReference type="SAM" id="MobiDB-lite"/>
    </source>
</evidence>
<feature type="domain" description="TmcB/TmcC TPR repeats" evidence="2">
    <location>
        <begin position="164"/>
        <end position="207"/>
    </location>
</feature>
<feature type="region of interest" description="Disordered" evidence="1">
    <location>
        <begin position="265"/>
        <end position="285"/>
    </location>
</feature>
<sequence length="293" mass="32010">MKSALARTGSVPVISPAGAPSPSFSNYRPFHKSYVSSPKISLHFEINHRRGAKSSGIRRASSESDIARSLHQISNRYDQLGGVGSRSFPSGIPEDEFLNESRDAVAEEWIIQEDEDEFDISNYAGDFSGGAISMKNAGFFGSGIGSGGNIVTDTFSGGSSDRSKIGAYYEEMLKLNPSDSLLLRNYGKFLHEVENDAVRAEEFYGRAILASPGDGELLSLYGKLVWETQRDEQRAKSYFDRAVYASPDDCSVLGSYAHFLWEVEADEEEEEEEEEAAAAEKAEVPPAALVAAF</sequence>
<dbReference type="PANTHER" id="PTHR26312">
    <property type="entry name" value="TETRATRICOPEPTIDE REPEAT PROTEIN 5"/>
    <property type="match status" value="1"/>
</dbReference>
<dbReference type="Gene3D" id="1.25.40.10">
    <property type="entry name" value="Tetratricopeptide repeat domain"/>
    <property type="match status" value="1"/>
</dbReference>
<gene>
    <name evidence="4" type="primary">LOC111023531</name>
</gene>
<dbReference type="SUPFAM" id="SSF48452">
    <property type="entry name" value="TPR-like"/>
    <property type="match status" value="1"/>
</dbReference>
<feature type="compositionally biased region" description="Acidic residues" evidence="1">
    <location>
        <begin position="265"/>
        <end position="277"/>
    </location>
</feature>
<keyword evidence="3" id="KW-1185">Reference proteome</keyword>
<dbReference type="OrthoDB" id="439046at2759"/>
<name>A0A6J1DU99_MOMCH</name>
<dbReference type="Proteomes" id="UP000504603">
    <property type="component" value="Unplaced"/>
</dbReference>
<evidence type="ECO:0000313" key="4">
    <source>
        <dbReference type="RefSeq" id="XP_022156684.1"/>
    </source>
</evidence>
<dbReference type="GeneID" id="111023531"/>
<organism evidence="3 4">
    <name type="scientific">Momordica charantia</name>
    <name type="common">Bitter gourd</name>
    <name type="synonym">Balsam pear</name>
    <dbReference type="NCBI Taxonomy" id="3673"/>
    <lineage>
        <taxon>Eukaryota</taxon>
        <taxon>Viridiplantae</taxon>
        <taxon>Streptophyta</taxon>
        <taxon>Embryophyta</taxon>
        <taxon>Tracheophyta</taxon>
        <taxon>Spermatophyta</taxon>
        <taxon>Magnoliopsida</taxon>
        <taxon>eudicotyledons</taxon>
        <taxon>Gunneridae</taxon>
        <taxon>Pentapetalae</taxon>
        <taxon>rosids</taxon>
        <taxon>fabids</taxon>
        <taxon>Cucurbitales</taxon>
        <taxon>Cucurbitaceae</taxon>
        <taxon>Momordiceae</taxon>
        <taxon>Momordica</taxon>
    </lineage>
</organism>
<evidence type="ECO:0000313" key="3">
    <source>
        <dbReference type="Proteomes" id="UP000504603"/>
    </source>
</evidence>
<dbReference type="RefSeq" id="XP_022156684.1">
    <property type="nucleotide sequence ID" value="XM_022300992.1"/>
</dbReference>